<dbReference type="Proteomes" id="UP000515135">
    <property type="component" value="Unplaced"/>
</dbReference>
<evidence type="ECO:0000256" key="7">
    <source>
        <dbReference type="ARBA" id="ARBA00022525"/>
    </source>
</evidence>
<feature type="domain" description="Laminin G" evidence="21">
    <location>
        <begin position="916"/>
        <end position="1110"/>
    </location>
</feature>
<dbReference type="GO" id="GO:0051093">
    <property type="term" value="P:negative regulation of developmental process"/>
    <property type="evidence" value="ECO:0007669"/>
    <property type="project" value="UniProtKB-ARBA"/>
</dbReference>
<feature type="disulfide bond" evidence="19">
    <location>
        <begin position="174"/>
        <end position="183"/>
    </location>
</feature>
<feature type="disulfide bond" evidence="19">
    <location>
        <begin position="212"/>
        <end position="221"/>
    </location>
</feature>
<dbReference type="GO" id="GO:0030182">
    <property type="term" value="P:neuron differentiation"/>
    <property type="evidence" value="ECO:0007669"/>
    <property type="project" value="UniProtKB-ARBA"/>
</dbReference>
<keyword evidence="12" id="KW-0677">Repeat</keyword>
<dbReference type="Pfam" id="PF12661">
    <property type="entry name" value="hEGF"/>
    <property type="match status" value="3"/>
</dbReference>
<feature type="disulfide bond" evidence="19">
    <location>
        <begin position="95"/>
        <end position="104"/>
    </location>
</feature>
<dbReference type="SUPFAM" id="SSF49899">
    <property type="entry name" value="Concanavalin A-like lectins/glucanases"/>
    <property type="match status" value="5"/>
</dbReference>
<dbReference type="FunFam" id="2.10.25.10:FF:000123">
    <property type="entry name" value="Crumbs homolog 1 (Drosophila)"/>
    <property type="match status" value="2"/>
</dbReference>
<dbReference type="GO" id="GO:0060255">
    <property type="term" value="P:regulation of macromolecule metabolic process"/>
    <property type="evidence" value="ECO:0007669"/>
    <property type="project" value="UniProtKB-ARBA"/>
</dbReference>
<dbReference type="SMART" id="SM00282">
    <property type="entry name" value="LamG"/>
    <property type="match status" value="5"/>
</dbReference>
<feature type="disulfide bond" evidence="19">
    <location>
        <begin position="560"/>
        <end position="569"/>
    </location>
</feature>
<feature type="domain" description="EGF-like" evidence="22">
    <location>
        <begin position="1659"/>
        <end position="1696"/>
    </location>
</feature>
<dbReference type="GO" id="GO:0008593">
    <property type="term" value="P:regulation of Notch signaling pathway"/>
    <property type="evidence" value="ECO:0007669"/>
    <property type="project" value="UniProtKB-ARBA"/>
</dbReference>
<evidence type="ECO:0000256" key="3">
    <source>
        <dbReference type="ARBA" id="ARBA00004613"/>
    </source>
</evidence>
<protein>
    <submittedName>
        <fullName evidence="24">Protein eyes shut homolog</fullName>
    </submittedName>
</protein>
<proteinExistence type="predicted"/>
<dbReference type="GO" id="GO:0003002">
    <property type="term" value="P:regionalization"/>
    <property type="evidence" value="ECO:0007669"/>
    <property type="project" value="UniProtKB-ARBA"/>
</dbReference>
<name>A0A6P4ZPG3_BRABE</name>
<dbReference type="SUPFAM" id="SSF57184">
    <property type="entry name" value="Growth factor receptor domain"/>
    <property type="match status" value="2"/>
</dbReference>
<dbReference type="GO" id="GO:0005737">
    <property type="term" value="C:cytoplasm"/>
    <property type="evidence" value="ECO:0007669"/>
    <property type="project" value="UniProtKB-SubCell"/>
</dbReference>
<evidence type="ECO:0000313" key="23">
    <source>
        <dbReference type="Proteomes" id="UP000515135"/>
    </source>
</evidence>
<dbReference type="InterPro" id="IPR018097">
    <property type="entry name" value="EGF_Ca-bd_CS"/>
</dbReference>
<feature type="disulfide bond" evidence="19">
    <location>
        <begin position="1686"/>
        <end position="1695"/>
    </location>
</feature>
<evidence type="ECO:0000256" key="12">
    <source>
        <dbReference type="ARBA" id="ARBA00022737"/>
    </source>
</evidence>
<dbReference type="GO" id="GO:0009967">
    <property type="term" value="P:positive regulation of signal transduction"/>
    <property type="evidence" value="ECO:0007669"/>
    <property type="project" value="UniProtKB-ARBA"/>
</dbReference>
<dbReference type="PRINTS" id="PR00010">
    <property type="entry name" value="EGFBLOOD"/>
</dbReference>
<evidence type="ECO:0000256" key="18">
    <source>
        <dbReference type="ARBA" id="ARBA00023180"/>
    </source>
</evidence>
<dbReference type="InterPro" id="IPR051022">
    <property type="entry name" value="Notch_Cell-Fate_Det"/>
</dbReference>
<dbReference type="GO" id="GO:0030855">
    <property type="term" value="P:epithelial cell differentiation"/>
    <property type="evidence" value="ECO:0007669"/>
    <property type="project" value="UniProtKB-ARBA"/>
</dbReference>
<feature type="disulfide bond" evidence="19">
    <location>
        <begin position="304"/>
        <end position="314"/>
    </location>
</feature>
<dbReference type="FunFam" id="2.10.25.10:FF:000006">
    <property type="entry name" value="Versican core protein-like isoform 1"/>
    <property type="match status" value="1"/>
</dbReference>
<dbReference type="Pfam" id="PF00054">
    <property type="entry name" value="Laminin_G_1"/>
    <property type="match status" value="3"/>
</dbReference>
<reference evidence="24" key="1">
    <citation type="submission" date="2025-08" db="UniProtKB">
        <authorList>
            <consortium name="RefSeq"/>
        </authorList>
    </citation>
    <scope>IDENTIFICATION</scope>
    <source>
        <tissue evidence="24">Gonad</tissue>
    </source>
</reference>
<feature type="disulfide bond" evidence="19">
    <location>
        <begin position="19"/>
        <end position="28"/>
    </location>
</feature>
<feature type="domain" description="EGF-like" evidence="22">
    <location>
        <begin position="871"/>
        <end position="911"/>
    </location>
</feature>
<dbReference type="InterPro" id="IPR001881">
    <property type="entry name" value="EGF-like_Ca-bd_dom"/>
</dbReference>
<dbReference type="SMART" id="SM00179">
    <property type="entry name" value="EGF_CA"/>
    <property type="match status" value="22"/>
</dbReference>
<keyword evidence="8 19" id="KW-0245">EGF-like domain</keyword>
<dbReference type="InterPro" id="IPR000152">
    <property type="entry name" value="EGF-type_Asp/Asn_hydroxyl_site"/>
</dbReference>
<feature type="disulfide bond" evidence="19">
    <location>
        <begin position="1458"/>
        <end position="1467"/>
    </location>
</feature>
<feature type="disulfide bond" evidence="20">
    <location>
        <begin position="1631"/>
        <end position="1658"/>
    </location>
</feature>
<feature type="domain" description="EGF-like" evidence="22">
    <location>
        <begin position="337"/>
        <end position="373"/>
    </location>
</feature>
<evidence type="ECO:0000256" key="16">
    <source>
        <dbReference type="ARBA" id="ARBA00023136"/>
    </source>
</evidence>
<evidence type="ECO:0000259" key="21">
    <source>
        <dbReference type="PROSITE" id="PS50025"/>
    </source>
</evidence>
<feature type="disulfide bond" evidence="19">
    <location>
        <begin position="405"/>
        <end position="414"/>
    </location>
</feature>
<dbReference type="RefSeq" id="XP_019632872.1">
    <property type="nucleotide sequence ID" value="XM_019777313.1"/>
</dbReference>
<feature type="domain" description="EGF-like" evidence="22">
    <location>
        <begin position="1"/>
        <end position="29"/>
    </location>
</feature>
<feature type="domain" description="EGF-like" evidence="22">
    <location>
        <begin position="533"/>
        <end position="570"/>
    </location>
</feature>
<comment type="subcellular location">
    <subcellularLocation>
        <location evidence="1">Apical cell membrane</location>
        <topology evidence="1">Single-pass type I membrane protein</topology>
    </subcellularLocation>
    <subcellularLocation>
        <location evidence="2">Cytoplasm</location>
    </subcellularLocation>
    <subcellularLocation>
        <location evidence="3">Secreted</location>
    </subcellularLocation>
</comment>
<feature type="disulfide bond" evidence="19">
    <location>
        <begin position="663"/>
        <end position="672"/>
    </location>
</feature>
<dbReference type="InterPro" id="IPR001791">
    <property type="entry name" value="Laminin_G"/>
</dbReference>
<feature type="domain" description="EGF-like" evidence="22">
    <location>
        <begin position="31"/>
        <end position="67"/>
    </location>
</feature>
<dbReference type="PROSITE" id="PS00022">
    <property type="entry name" value="EGF_1"/>
    <property type="match status" value="23"/>
</dbReference>
<dbReference type="FunFam" id="2.10.25.10:FF:000425">
    <property type="entry name" value="Eyes shut homolog"/>
    <property type="match status" value="1"/>
</dbReference>
<evidence type="ECO:0000259" key="22">
    <source>
        <dbReference type="PROSITE" id="PS50026"/>
    </source>
</evidence>
<dbReference type="PROSITE" id="PS01186">
    <property type="entry name" value="EGF_2"/>
    <property type="match status" value="16"/>
</dbReference>
<feature type="disulfide bond" evidence="19">
    <location>
        <begin position="483"/>
        <end position="492"/>
    </location>
</feature>
<evidence type="ECO:0000256" key="17">
    <source>
        <dbReference type="ARBA" id="ARBA00023157"/>
    </source>
</evidence>
<feature type="disulfide bond" evidence="19">
    <location>
        <begin position="57"/>
        <end position="66"/>
    </location>
</feature>
<feature type="disulfide bond" evidence="19">
    <location>
        <begin position="250"/>
        <end position="259"/>
    </location>
</feature>
<feature type="domain" description="EGF-like" evidence="22">
    <location>
        <begin position="571"/>
        <end position="607"/>
    </location>
</feature>
<dbReference type="PRINTS" id="PR01983">
    <property type="entry name" value="NOTCH"/>
</dbReference>
<feature type="disulfide bond" evidence="19">
    <location>
        <begin position="443"/>
        <end position="452"/>
    </location>
</feature>
<evidence type="ECO:0000256" key="20">
    <source>
        <dbReference type="PROSITE-ProRule" id="PRU00122"/>
    </source>
</evidence>
<dbReference type="GO" id="GO:0005509">
    <property type="term" value="F:calcium ion binding"/>
    <property type="evidence" value="ECO:0007669"/>
    <property type="project" value="InterPro"/>
</dbReference>
<gene>
    <name evidence="24" type="primary">LOC109476379</name>
</gene>
<dbReference type="SUPFAM" id="SSF57196">
    <property type="entry name" value="EGF/Laminin"/>
    <property type="match status" value="10"/>
</dbReference>
<feature type="domain" description="EGF-like" evidence="22">
    <location>
        <begin position="262"/>
        <end position="298"/>
    </location>
</feature>
<evidence type="ECO:0000256" key="15">
    <source>
        <dbReference type="ARBA" id="ARBA00022989"/>
    </source>
</evidence>
<dbReference type="FunFam" id="2.10.25.10:FF:000309">
    <property type="entry name" value="Uncharacterized protein, isoform A"/>
    <property type="match status" value="1"/>
</dbReference>
<evidence type="ECO:0000256" key="9">
    <source>
        <dbReference type="ARBA" id="ARBA00022553"/>
    </source>
</evidence>
<feature type="domain" description="EGF-like" evidence="22">
    <location>
        <begin position="1393"/>
        <end position="1429"/>
    </location>
</feature>
<dbReference type="SMART" id="SM00181">
    <property type="entry name" value="EGF"/>
    <property type="match status" value="24"/>
</dbReference>
<organism evidence="23 24">
    <name type="scientific">Branchiostoma belcheri</name>
    <name type="common">Amphioxus</name>
    <dbReference type="NCBI Taxonomy" id="7741"/>
    <lineage>
        <taxon>Eukaryota</taxon>
        <taxon>Metazoa</taxon>
        <taxon>Chordata</taxon>
        <taxon>Cephalochordata</taxon>
        <taxon>Leptocardii</taxon>
        <taxon>Amphioxiformes</taxon>
        <taxon>Branchiostomatidae</taxon>
        <taxon>Branchiostoma</taxon>
    </lineage>
</organism>
<dbReference type="CDD" id="cd00110">
    <property type="entry name" value="LamG"/>
    <property type="match status" value="5"/>
</dbReference>
<evidence type="ECO:0000313" key="24">
    <source>
        <dbReference type="RefSeq" id="XP_019632872.1"/>
    </source>
</evidence>
<accession>A0A6P4ZPG3</accession>
<dbReference type="InterPro" id="IPR003645">
    <property type="entry name" value="Fol_N"/>
</dbReference>
<sequence length="1925" mass="206216">MCRNSSTCVDRHMGYTCVCPPGLEGTFCEVNIDECLQANCQNNATCVDLFNDYRCDCLPGWTGKDCESDIPECSSNPCLNNGTCFDNVDGFVCNCPPFYTGQNCSLPFDPCDSTYDPCDNGATCLTNQDGSYRCSCIPGFTGMNCETNMDDCVPDPCQNGAQCEDQVNDYVCHCLPGFTGKDCQTNIDDCLAGICQHGATCVDLVDDYNCTCAPGYTGKNCSEEIDECASSPCENGATCRDLIGQYECGCLPGYEGQNCAAEVDECSSAPCTNGATCSDLLNGYNCTCAAGFTGADCQVNIDDCVPDPCVNGVCQDAVNSYNCICNPGWTGQNCTVDIDECSNSPCQNGGTCTDLVNGFTCACSPGYTGPNCTFDINVCEASGFSQCQNGGSCVDGPGNNFTCSCPPGYAGPYCDVDVDECNSDPCQNSATCQDLINGFNCNCTTGWTGDTCAEDIDECSSDPCQNNGVCQQQAPGLGYICFCPPGIQGDNCEVNFDDCFSDPCQNFATCIDEVNGYTCSCAPGYNGTHCEIDIDECSSSPCQNGANCTQPYPGVYECVCLEGFAGTNCEHNDTCINHSCQNGATCVANPTNYTCVCAPGFAGTLCDIIITTTTPVTTLTPTPVPTPTPTPTPVYTCQDDPCQNGATCVEEDINGQTVARCECTWWYTGPVCDSVRVVTPKFLANSYLEFPSYTVRENNSIQVTFRTAHQNGTLLYAVQDYRAPQRNAYFIHLYVENGVLYYHFSCWIERFTVDTNTLVNHGNEVSVIIEHITSPGCQATVTIDNGTPVQAGWPTSLLDNVGDQMGPVYMGGVPPTFDPLLASLPVYDFQGCVSELTINALPYNFLYSVGGENVEECDVLPTPPPGPTNPPPPTCSETRCENGGTCRDVTTGGVLQYECDCPLHFTGDRCEEDLVVYFPSFSGNTYLQYSSLDLTQQYTNNIVVMFKTTTTEATILYAAEDGGIANAVGANSNAEFVHLYIEGGTLWYRFSCGGGTVLSLSTDITVNNDFMTSVVIQQSRPRPIGNTIRGMCSASVQVNSSAPVSNEVRTYFAQKPFGPLYLGGLPSDLTAVTQAGPVVNFEGCIGALQVNDLEYDLFSDAVDGENVGDCVAHSICQFIPCRNNGTCRLDADGQYFCDCPKNGTNHPLYSGELCERDVCSANPCGHGATCLPQTDGRVVCLCPYGRGGITCEDELNITRAAFTGVHYGYSSYIAYPQVLGLNFFFEVRFSFTLANNDSALTSSLVLYTGQANQVPGWGDDYLALGIENGHVVFTFDLGSGPAYIRSPSPLDLTLPYHTVTLGRERKVGWLLVDNTVNVTGEAQGDLIGLNLAQGEELFVGGYDMFQLSLMPNSVNFTSGFQGCIYDMEVRTHESDAWRTMGHVDSGRMVGQCSVSECTLNTCHNGGTCRDIGASFRCDCQPGWKGLLCAEVQTVCDTANPCAAGASCVPLEQSHRCDCPLGRNGTNCEQSITISDPSFGMGGQGSSSYMSFPRQNLRVETRIALEFQPSAPNGILFYAAQNLNSRAGDFISLSLFDGFVEFRYNLGLEPTAVIRSAQRIDTSGNAWTHLEAGRTGKDGYLRIDGTNEVTGTTNQAMVGLDIRTDFYLGGVPYLDLVANMAVENEPSGFVGCVRRLAVNGREYDLTENGATEGMNVGDCDGAACGYNVCKNNGVCQEIGLTDFSCNCVQPYTGETCDEEAACANHGCRNNASCVPTPGGHTCACGLGWAGDNCTDALTFQSARFEGDGYIFYQDPDHAHRNPTVTQLSLNFTSTQGEGLILWNGKSDTDDEDYMGLGVRDGKLLFSINLGYLAKETIRSTPDVDDGQWHSVIIQRSRSVVTMYLDGQPFPAVNGIDIGGASVGLNTGGLYHIGGFELGTNVTVSTFGLYTAGLTGCVRDVILHRDTSAVSLVQADRGTNVYSCDGR</sequence>
<feature type="domain" description="EGF-like" evidence="22">
    <location>
        <begin position="148"/>
        <end position="184"/>
    </location>
</feature>
<feature type="disulfide bond" evidence="19">
    <location>
        <begin position="901"/>
        <end position="910"/>
    </location>
</feature>
<keyword evidence="13" id="KW-0221">Differentiation</keyword>
<dbReference type="FunFam" id="2.10.25.10:FF:000143">
    <property type="entry name" value="Protein crumbs 1"/>
    <property type="match status" value="2"/>
</dbReference>
<evidence type="ECO:0000256" key="11">
    <source>
        <dbReference type="ARBA" id="ARBA00022729"/>
    </source>
</evidence>
<feature type="disulfide bond" evidence="19">
    <location>
        <begin position="136"/>
        <end position="145"/>
    </location>
</feature>
<dbReference type="GO" id="GO:0048592">
    <property type="term" value="P:eye morphogenesis"/>
    <property type="evidence" value="ECO:0007669"/>
    <property type="project" value="UniProtKB-ARBA"/>
</dbReference>
<evidence type="ECO:0000256" key="5">
    <source>
        <dbReference type="ARBA" id="ARBA00022475"/>
    </source>
</evidence>
<keyword evidence="23" id="KW-1185">Reference proteome</keyword>
<dbReference type="PROSITE" id="PS50025">
    <property type="entry name" value="LAM_G_DOMAIN"/>
    <property type="match status" value="5"/>
</dbReference>
<dbReference type="SMART" id="SM00274">
    <property type="entry name" value="FOLN"/>
    <property type="match status" value="4"/>
</dbReference>
<dbReference type="GO" id="GO:0051241">
    <property type="term" value="P:negative regulation of multicellular organismal process"/>
    <property type="evidence" value="ECO:0007669"/>
    <property type="project" value="UniProtKB-ARBA"/>
</dbReference>
<keyword evidence="15" id="KW-1133">Transmembrane helix</keyword>
<feature type="domain" description="EGF-like" evidence="22">
    <location>
        <begin position="455"/>
        <end position="493"/>
    </location>
</feature>
<dbReference type="GeneID" id="109476379"/>
<keyword evidence="17 19" id="KW-1015">Disulfide bond</keyword>
<feature type="disulfide bond" evidence="20">
    <location>
        <begin position="1895"/>
        <end position="1922"/>
    </location>
</feature>
<feature type="disulfide bond" evidence="19">
    <location>
        <begin position="288"/>
        <end position="297"/>
    </location>
</feature>
<keyword evidence="7" id="KW-0964">Secreted</keyword>
<evidence type="ECO:0000256" key="8">
    <source>
        <dbReference type="ARBA" id="ARBA00022536"/>
    </source>
</evidence>
<feature type="domain" description="EGF-like" evidence="22">
    <location>
        <begin position="300"/>
        <end position="335"/>
    </location>
</feature>
<keyword evidence="14" id="KW-0106">Calcium</keyword>
<dbReference type="CDD" id="cd00054">
    <property type="entry name" value="EGF_CA"/>
    <property type="match status" value="19"/>
</dbReference>
<feature type="domain" description="EGF-like" evidence="22">
    <location>
        <begin position="375"/>
        <end position="415"/>
    </location>
</feature>
<evidence type="ECO:0000256" key="14">
    <source>
        <dbReference type="ARBA" id="ARBA00022837"/>
    </source>
</evidence>
<keyword evidence="11" id="KW-0732">Signal</keyword>
<evidence type="ECO:0000256" key="13">
    <source>
        <dbReference type="ARBA" id="ARBA00022782"/>
    </source>
</evidence>
<feature type="disulfide bond" evidence="19">
    <location>
        <begin position="325"/>
        <end position="334"/>
    </location>
</feature>
<evidence type="ECO:0000256" key="4">
    <source>
        <dbReference type="ARBA" id="ARBA00022473"/>
    </source>
</evidence>
<feature type="domain" description="EGF-like" evidence="22">
    <location>
        <begin position="495"/>
        <end position="531"/>
    </location>
</feature>
<feature type="domain" description="EGF-like" evidence="22">
    <location>
        <begin position="633"/>
        <end position="673"/>
    </location>
</feature>
<dbReference type="FunFam" id="2.10.25.10:FF:000472">
    <property type="entry name" value="Uncharacterized protein, isoform A"/>
    <property type="match status" value="3"/>
</dbReference>
<evidence type="ECO:0000256" key="2">
    <source>
        <dbReference type="ARBA" id="ARBA00004496"/>
    </source>
</evidence>
<dbReference type="GO" id="GO:0016324">
    <property type="term" value="C:apical plasma membrane"/>
    <property type="evidence" value="ECO:0007669"/>
    <property type="project" value="UniProtKB-SubCell"/>
</dbReference>
<dbReference type="Pfam" id="PF02210">
    <property type="entry name" value="Laminin_G_2"/>
    <property type="match status" value="2"/>
</dbReference>
<feature type="domain" description="EGF-like" evidence="22">
    <location>
        <begin position="417"/>
        <end position="453"/>
    </location>
</feature>
<feature type="disulfide bond" evidence="19">
    <location>
        <begin position="1419"/>
        <end position="1428"/>
    </location>
</feature>
<evidence type="ECO:0000256" key="10">
    <source>
        <dbReference type="ARBA" id="ARBA00022692"/>
    </source>
</evidence>
<dbReference type="PROSITE" id="PS50026">
    <property type="entry name" value="EGF_3"/>
    <property type="match status" value="24"/>
</dbReference>
<dbReference type="OrthoDB" id="283575at2759"/>
<feature type="domain" description="EGF-like" evidence="22">
    <location>
        <begin position="1155"/>
        <end position="1192"/>
    </location>
</feature>
<feature type="disulfide bond" evidence="19">
    <location>
        <begin position="521"/>
        <end position="530"/>
    </location>
</feature>
<dbReference type="Gene3D" id="2.10.25.10">
    <property type="entry name" value="Laminin"/>
    <property type="match status" value="24"/>
</dbReference>
<comment type="caution">
    <text evidence="19">Lacks conserved residue(s) required for the propagation of feature annotation.</text>
</comment>
<dbReference type="GO" id="GO:0005576">
    <property type="term" value="C:extracellular region"/>
    <property type="evidence" value="ECO:0007669"/>
    <property type="project" value="UniProtKB-SubCell"/>
</dbReference>
<dbReference type="InterPro" id="IPR000742">
    <property type="entry name" value="EGF"/>
</dbReference>
<keyword evidence="9" id="KW-0597">Phosphoprotein</keyword>
<keyword evidence="10" id="KW-0812">Transmembrane</keyword>
<dbReference type="InterPro" id="IPR009030">
    <property type="entry name" value="Growth_fac_rcpt_cys_sf"/>
</dbReference>
<dbReference type="GO" id="GO:0048468">
    <property type="term" value="P:cell development"/>
    <property type="evidence" value="ECO:0007669"/>
    <property type="project" value="UniProtKB-ARBA"/>
</dbReference>
<feature type="domain" description="EGF-like" evidence="22">
    <location>
        <begin position="186"/>
        <end position="222"/>
    </location>
</feature>
<feature type="domain" description="Laminin G" evidence="21">
    <location>
        <begin position="1738"/>
        <end position="1922"/>
    </location>
</feature>
<evidence type="ECO:0000256" key="1">
    <source>
        <dbReference type="ARBA" id="ARBA00004247"/>
    </source>
</evidence>
<dbReference type="PROSITE" id="PS01187">
    <property type="entry name" value="EGF_CA"/>
    <property type="match status" value="5"/>
</dbReference>
<keyword evidence="5" id="KW-1003">Cell membrane</keyword>
<dbReference type="Gene3D" id="2.60.120.200">
    <property type="match status" value="5"/>
</dbReference>
<dbReference type="KEGG" id="bbel:109476379"/>
<feature type="disulfide bond" evidence="19">
    <location>
        <begin position="597"/>
        <end position="606"/>
    </location>
</feature>
<keyword evidence="4" id="KW-0217">Developmental protein</keyword>
<dbReference type="PROSITE" id="PS00010">
    <property type="entry name" value="ASX_HYDROXYL"/>
    <property type="match status" value="12"/>
</dbReference>
<feature type="domain" description="Laminin G" evidence="21">
    <location>
        <begin position="677"/>
        <end position="857"/>
    </location>
</feature>
<feature type="domain" description="EGF-like" evidence="22">
    <location>
        <begin position="1112"/>
        <end position="1152"/>
    </location>
</feature>
<dbReference type="PANTHER" id="PTHR24049">
    <property type="entry name" value="CRUMBS FAMILY MEMBER"/>
    <property type="match status" value="1"/>
</dbReference>
<dbReference type="InterPro" id="IPR013320">
    <property type="entry name" value="ConA-like_dom_sf"/>
</dbReference>
<feature type="domain" description="EGF-like" evidence="22">
    <location>
        <begin position="1431"/>
        <end position="1468"/>
    </location>
</feature>
<feature type="domain" description="EGF-like" evidence="22">
    <location>
        <begin position="107"/>
        <end position="146"/>
    </location>
</feature>
<feature type="disulfide bond" evidence="19">
    <location>
        <begin position="363"/>
        <end position="372"/>
    </location>
</feature>
<evidence type="ECO:0000256" key="19">
    <source>
        <dbReference type="PROSITE-ProRule" id="PRU00076"/>
    </source>
</evidence>
<dbReference type="InterPro" id="IPR013032">
    <property type="entry name" value="EGF-like_CS"/>
</dbReference>
<feature type="domain" description="Laminin G" evidence="21">
    <location>
        <begin position="1475"/>
        <end position="1658"/>
    </location>
</feature>
<dbReference type="FunFam" id="2.10.25.10:FF:000118">
    <property type="entry name" value="protein delta homolog 2"/>
    <property type="match status" value="1"/>
</dbReference>
<dbReference type="Pfam" id="PF00008">
    <property type="entry name" value="EGF"/>
    <property type="match status" value="15"/>
</dbReference>
<dbReference type="GO" id="GO:0080090">
    <property type="term" value="P:regulation of primary metabolic process"/>
    <property type="evidence" value="ECO:0007669"/>
    <property type="project" value="UniProtKB-ARBA"/>
</dbReference>
<feature type="domain" description="Laminin G" evidence="21">
    <location>
        <begin position="1202"/>
        <end position="1392"/>
    </location>
</feature>
<feature type="domain" description="EGF-like" evidence="22">
    <location>
        <begin position="69"/>
        <end position="105"/>
    </location>
</feature>
<feature type="disulfide bond" evidence="19">
    <location>
        <begin position="1723"/>
        <end position="1732"/>
    </location>
</feature>
<keyword evidence="16" id="KW-0472">Membrane</keyword>
<feature type="disulfide bond" evidence="19">
    <location>
        <begin position="464"/>
        <end position="481"/>
    </location>
</feature>
<feature type="disulfide bond" evidence="19">
    <location>
        <begin position="1182"/>
        <end position="1191"/>
    </location>
</feature>
<feature type="domain" description="EGF-like" evidence="22">
    <location>
        <begin position="224"/>
        <end position="260"/>
    </location>
</feature>
<dbReference type="FunFam" id="2.60.120.200:FF:000210">
    <property type="entry name" value="Protein eyes shut homolog"/>
    <property type="match status" value="1"/>
</dbReference>
<keyword evidence="18" id="KW-0325">Glycoprotein</keyword>
<feature type="domain" description="EGF-like" evidence="22">
    <location>
        <begin position="1697"/>
        <end position="1733"/>
    </location>
</feature>
<evidence type="ECO:0000256" key="6">
    <source>
        <dbReference type="ARBA" id="ARBA00022490"/>
    </source>
</evidence>
<dbReference type="FunFam" id="2.10.25.10:FF:000565">
    <property type="entry name" value="Predicted protein"/>
    <property type="match status" value="2"/>
</dbReference>
<keyword evidence="6" id="KW-0963">Cytoplasm</keyword>